<sequence>ATPGNLFKKRGVSTQATINSIFIKDMREACLEIVSFFYNNAIAFHVAKSDEFQRMLEMVARHGRGFKPPSYHEIRTKYLKQKMEETTKAIEEQKLVWKKTGCTIMSDGWTDKRRTILNFLVNSPKDRDHNAANYRAVGAMLMDKRKKLYWTPYAAHCIDLMLEDFEKKTIVHRETISK</sequence>
<dbReference type="PANTHER" id="PTHR32166:SF122">
    <property type="entry name" value="OS09G0499600 PROTEIN"/>
    <property type="match status" value="1"/>
</dbReference>
<evidence type="ECO:0000259" key="1">
    <source>
        <dbReference type="Pfam" id="PF04937"/>
    </source>
</evidence>
<feature type="domain" description="DUF659" evidence="1">
    <location>
        <begin position="129"/>
        <end position="172"/>
    </location>
</feature>
<comment type="caution">
    <text evidence="2">The sequence shown here is derived from an EMBL/GenBank/DDBJ whole genome shotgun (WGS) entry which is preliminary data.</text>
</comment>
<feature type="domain" description="DUF659" evidence="1">
    <location>
        <begin position="69"/>
        <end position="125"/>
    </location>
</feature>
<evidence type="ECO:0000313" key="3">
    <source>
        <dbReference type="Proteomes" id="UP000265520"/>
    </source>
</evidence>
<feature type="non-terminal residue" evidence="2">
    <location>
        <position position="178"/>
    </location>
</feature>
<reference evidence="2 3" key="1">
    <citation type="journal article" date="2018" name="Front. Plant Sci.">
        <title>Red Clover (Trifolium pratense) and Zigzag Clover (T. medium) - A Picture of Genomic Similarities and Differences.</title>
        <authorList>
            <person name="Dluhosova J."/>
            <person name="Istvanek J."/>
            <person name="Nedelnik J."/>
            <person name="Repkova J."/>
        </authorList>
    </citation>
    <scope>NUCLEOTIDE SEQUENCE [LARGE SCALE GENOMIC DNA]</scope>
    <source>
        <strain evidence="3">cv. 10/8</strain>
        <tissue evidence="2">Leaf</tissue>
    </source>
</reference>
<dbReference type="EMBL" id="LXQA010087892">
    <property type="protein sequence ID" value="MCI13334.1"/>
    <property type="molecule type" value="Genomic_DNA"/>
</dbReference>
<dbReference type="PANTHER" id="PTHR32166">
    <property type="entry name" value="OSJNBA0013A04.12 PROTEIN"/>
    <property type="match status" value="1"/>
</dbReference>
<dbReference type="Pfam" id="PF04937">
    <property type="entry name" value="DUF659"/>
    <property type="match status" value="2"/>
</dbReference>
<name>A0A392PNE1_9FABA</name>
<keyword evidence="3" id="KW-1185">Reference proteome</keyword>
<accession>A0A392PNE1</accession>
<protein>
    <recommendedName>
        <fullName evidence="1">DUF659 domain-containing protein</fullName>
    </recommendedName>
</protein>
<evidence type="ECO:0000313" key="2">
    <source>
        <dbReference type="EMBL" id="MCI13334.1"/>
    </source>
</evidence>
<dbReference type="InterPro" id="IPR007021">
    <property type="entry name" value="DUF659"/>
</dbReference>
<proteinExistence type="predicted"/>
<dbReference type="AlphaFoldDB" id="A0A392PNE1"/>
<feature type="non-terminal residue" evidence="2">
    <location>
        <position position="1"/>
    </location>
</feature>
<dbReference type="Proteomes" id="UP000265520">
    <property type="component" value="Unassembled WGS sequence"/>
</dbReference>
<organism evidence="2 3">
    <name type="scientific">Trifolium medium</name>
    <dbReference type="NCBI Taxonomy" id="97028"/>
    <lineage>
        <taxon>Eukaryota</taxon>
        <taxon>Viridiplantae</taxon>
        <taxon>Streptophyta</taxon>
        <taxon>Embryophyta</taxon>
        <taxon>Tracheophyta</taxon>
        <taxon>Spermatophyta</taxon>
        <taxon>Magnoliopsida</taxon>
        <taxon>eudicotyledons</taxon>
        <taxon>Gunneridae</taxon>
        <taxon>Pentapetalae</taxon>
        <taxon>rosids</taxon>
        <taxon>fabids</taxon>
        <taxon>Fabales</taxon>
        <taxon>Fabaceae</taxon>
        <taxon>Papilionoideae</taxon>
        <taxon>50 kb inversion clade</taxon>
        <taxon>NPAAA clade</taxon>
        <taxon>Hologalegina</taxon>
        <taxon>IRL clade</taxon>
        <taxon>Trifolieae</taxon>
        <taxon>Trifolium</taxon>
    </lineage>
</organism>